<dbReference type="SUPFAM" id="SSF109604">
    <property type="entry name" value="HD-domain/PDEase-like"/>
    <property type="match status" value="1"/>
</dbReference>
<protein>
    <submittedName>
        <fullName evidence="1">HD domain-containing protein</fullName>
    </submittedName>
</protein>
<evidence type="ECO:0000313" key="2">
    <source>
        <dbReference type="Proteomes" id="UP000654108"/>
    </source>
</evidence>
<reference evidence="1" key="1">
    <citation type="submission" date="2020-09" db="EMBL/GenBank/DDBJ databases">
        <title>Genome seq and assembly of Devosia sp.</title>
        <authorList>
            <person name="Chhetri G."/>
        </authorList>
    </citation>
    <scope>NUCLEOTIDE SEQUENCE</scope>
    <source>
        <strain evidence="1">PTR5</strain>
    </source>
</reference>
<dbReference type="Proteomes" id="UP000654108">
    <property type="component" value="Unassembled WGS sequence"/>
</dbReference>
<gene>
    <name evidence="1" type="ORF">IC608_11180</name>
</gene>
<dbReference type="Gene3D" id="1.10.3210.10">
    <property type="entry name" value="Hypothetical protein af1432"/>
    <property type="match status" value="1"/>
</dbReference>
<dbReference type="PANTHER" id="PTHR43061:SF1">
    <property type="entry name" value="GTP DIPHOSPHOKINASE RSH1, CHLOROPLASTIC-RELATED"/>
    <property type="match status" value="1"/>
</dbReference>
<organism evidence="1 2">
    <name type="scientific">Devosia oryzisoli</name>
    <dbReference type="NCBI Taxonomy" id="2774138"/>
    <lineage>
        <taxon>Bacteria</taxon>
        <taxon>Pseudomonadati</taxon>
        <taxon>Pseudomonadota</taxon>
        <taxon>Alphaproteobacteria</taxon>
        <taxon>Hyphomicrobiales</taxon>
        <taxon>Devosiaceae</taxon>
        <taxon>Devosia</taxon>
    </lineage>
</organism>
<dbReference type="Pfam" id="PF13328">
    <property type="entry name" value="HD_4"/>
    <property type="match status" value="1"/>
</dbReference>
<dbReference type="RefSeq" id="WP_191775312.1">
    <property type="nucleotide sequence ID" value="NZ_JACYFU010000002.1"/>
</dbReference>
<comment type="caution">
    <text evidence="1">The sequence shown here is derived from an EMBL/GenBank/DDBJ whole genome shotgun (WGS) entry which is preliminary data.</text>
</comment>
<keyword evidence="2" id="KW-1185">Reference proteome</keyword>
<accession>A0A927FTK1</accession>
<dbReference type="AlphaFoldDB" id="A0A927FTK1"/>
<sequence>MNQLECALRTALDVHEGQLDKGGSPYILHPIRVMMQMETEPERVVALLHDSVEDGDEFDLAQVEAKFGGRIASAVEAITKRENEPYQTYLGRVKSDAIATKVKLADIKDNSDIMRLGRALDDKDRVRLEKYRLARMFLEA</sequence>
<dbReference type="PANTHER" id="PTHR43061">
    <property type="entry name" value="GTP DIPHOSPHOKINASE RSH1, CHLOROPLASTIC-RELATED"/>
    <property type="match status" value="1"/>
</dbReference>
<proteinExistence type="predicted"/>
<name>A0A927FTK1_9HYPH</name>
<evidence type="ECO:0000313" key="1">
    <source>
        <dbReference type="EMBL" id="MBD8066035.1"/>
    </source>
</evidence>
<dbReference type="EMBL" id="JACYFU010000002">
    <property type="protein sequence ID" value="MBD8066035.1"/>
    <property type="molecule type" value="Genomic_DNA"/>
</dbReference>